<dbReference type="EMBL" id="CQBK01000069">
    <property type="protein sequence ID" value="CNI77510.1"/>
    <property type="molecule type" value="Genomic_DNA"/>
</dbReference>
<evidence type="ECO:0000259" key="5">
    <source>
        <dbReference type="PROSITE" id="PS51900"/>
    </source>
</evidence>
<feature type="domain" description="Core-binding (CB)" evidence="5">
    <location>
        <begin position="1"/>
        <end position="86"/>
    </location>
</feature>
<gene>
    <name evidence="6" type="ORF">ERS008667_04300</name>
</gene>
<evidence type="ECO:0000256" key="3">
    <source>
        <dbReference type="PROSITE-ProRule" id="PRU01248"/>
    </source>
</evidence>
<dbReference type="InterPro" id="IPR002104">
    <property type="entry name" value="Integrase_catalytic"/>
</dbReference>
<feature type="domain" description="Tyr recombinase" evidence="4">
    <location>
        <begin position="116"/>
        <end position="296"/>
    </location>
</feature>
<evidence type="ECO:0000259" key="4">
    <source>
        <dbReference type="PROSITE" id="PS51898"/>
    </source>
</evidence>
<dbReference type="RefSeq" id="WP_049601832.1">
    <property type="nucleotide sequence ID" value="NZ_CQBK01000069.1"/>
</dbReference>
<dbReference type="PROSITE" id="PS51900">
    <property type="entry name" value="CB"/>
    <property type="match status" value="1"/>
</dbReference>
<evidence type="ECO:0000313" key="7">
    <source>
        <dbReference type="Proteomes" id="UP000038204"/>
    </source>
</evidence>
<dbReference type="AlphaFoldDB" id="A0A0T9RQM0"/>
<dbReference type="SUPFAM" id="SSF56349">
    <property type="entry name" value="DNA breaking-rejoining enzymes"/>
    <property type="match status" value="1"/>
</dbReference>
<accession>A0A0T9RQM0</accession>
<evidence type="ECO:0000313" key="6">
    <source>
        <dbReference type="EMBL" id="CNI77510.1"/>
    </source>
</evidence>
<reference evidence="6 7" key="1">
    <citation type="submission" date="2015-03" db="EMBL/GenBank/DDBJ databases">
        <authorList>
            <person name="Murphy D."/>
        </authorList>
    </citation>
    <scope>NUCLEOTIDE SEQUENCE [LARGE SCALE GENOMIC DNA]</scope>
    <source>
        <strain evidence="6 7">Y233</strain>
    </source>
</reference>
<dbReference type="GO" id="GO:0003677">
    <property type="term" value="F:DNA binding"/>
    <property type="evidence" value="ECO:0007669"/>
    <property type="project" value="UniProtKB-UniRule"/>
</dbReference>
<dbReference type="InterPro" id="IPR024456">
    <property type="entry name" value="Integrase_catalytic_putative"/>
</dbReference>
<dbReference type="Pfam" id="PF12834">
    <property type="entry name" value="Phage_int_SAM_2"/>
    <property type="match status" value="1"/>
</dbReference>
<sequence length="296" mass="32789">MAKLNKSLMTLARQAGGSFKTVSDRMKIADRLAERVLKMNIQIRDANHLKTNHIAMYINSRLAENISKRTLQNEMAAIRAVLRLAGKTFMADPEHEKLSNNALGISGASREGTKVAIPTDIYESTLDKVREIDRGAAAVMELSRHLGLRTEEAIQSVKSLKTWQKSILNQQGKIRVIFGTKGGRPRDTIIINRDELMRVVNNAINIASDNNGKLVDKASIHLAIERYRNIVRGAGLVGKYAPHSLRYAYSGDALVHHINNGFSQKEAEALVSMDLGHGDGRGHYVARVYIKVNGDI</sequence>
<dbReference type="GO" id="GO:0006310">
    <property type="term" value="P:DNA recombination"/>
    <property type="evidence" value="ECO:0007669"/>
    <property type="project" value="InterPro"/>
</dbReference>
<keyword evidence="2 3" id="KW-0238">DNA-binding</keyword>
<dbReference type="GO" id="GO:0015074">
    <property type="term" value="P:DNA integration"/>
    <property type="evidence" value="ECO:0007669"/>
    <property type="project" value="UniProtKB-KW"/>
</dbReference>
<organism evidence="6 7">
    <name type="scientific">Yersinia similis</name>
    <dbReference type="NCBI Taxonomy" id="367190"/>
    <lineage>
        <taxon>Bacteria</taxon>
        <taxon>Pseudomonadati</taxon>
        <taxon>Pseudomonadota</taxon>
        <taxon>Gammaproteobacteria</taxon>
        <taxon>Enterobacterales</taxon>
        <taxon>Yersiniaceae</taxon>
        <taxon>Yersinia</taxon>
    </lineage>
</organism>
<evidence type="ECO:0000256" key="1">
    <source>
        <dbReference type="ARBA" id="ARBA00022908"/>
    </source>
</evidence>
<protein>
    <submittedName>
        <fullName evidence="6">Putative phage integrase</fullName>
    </submittedName>
</protein>
<name>A0A0T9RQM0_9GAMM</name>
<proteinExistence type="predicted"/>
<dbReference type="Proteomes" id="UP000038204">
    <property type="component" value="Unassembled WGS sequence"/>
</dbReference>
<dbReference type="InterPro" id="IPR011010">
    <property type="entry name" value="DNA_brk_join_enz"/>
</dbReference>
<keyword evidence="1" id="KW-0229">DNA integration</keyword>
<evidence type="ECO:0000256" key="2">
    <source>
        <dbReference type="ARBA" id="ARBA00023125"/>
    </source>
</evidence>
<dbReference type="Pfam" id="PF12835">
    <property type="entry name" value="Integrase_1"/>
    <property type="match status" value="1"/>
</dbReference>
<dbReference type="InterPro" id="IPR024457">
    <property type="entry name" value="Putative_integrase_N"/>
</dbReference>
<dbReference type="InterPro" id="IPR044068">
    <property type="entry name" value="CB"/>
</dbReference>
<dbReference type="PROSITE" id="PS51898">
    <property type="entry name" value="TYR_RECOMBINASE"/>
    <property type="match status" value="1"/>
</dbReference>